<keyword evidence="2" id="KW-0285">Flavoprotein</keyword>
<dbReference type="InterPro" id="IPR016166">
    <property type="entry name" value="FAD-bd_PCMH"/>
</dbReference>
<reference evidence="7" key="1">
    <citation type="journal article" date="2021" name="Nat. Commun.">
        <title>Genetic determinants of endophytism in the Arabidopsis root mycobiome.</title>
        <authorList>
            <person name="Mesny F."/>
            <person name="Miyauchi S."/>
            <person name="Thiergart T."/>
            <person name="Pickel B."/>
            <person name="Atanasova L."/>
            <person name="Karlsson M."/>
            <person name="Huettel B."/>
            <person name="Barry K.W."/>
            <person name="Haridas S."/>
            <person name="Chen C."/>
            <person name="Bauer D."/>
            <person name="Andreopoulos W."/>
            <person name="Pangilinan J."/>
            <person name="LaButti K."/>
            <person name="Riley R."/>
            <person name="Lipzen A."/>
            <person name="Clum A."/>
            <person name="Drula E."/>
            <person name="Henrissat B."/>
            <person name="Kohler A."/>
            <person name="Grigoriev I.V."/>
            <person name="Martin F.M."/>
            <person name="Hacquard S."/>
        </authorList>
    </citation>
    <scope>NUCLEOTIDE SEQUENCE</scope>
    <source>
        <strain evidence="7">MPI-CAGE-AT-0016</strain>
    </source>
</reference>
<dbReference type="Proteomes" id="UP000813385">
    <property type="component" value="Unassembled WGS sequence"/>
</dbReference>
<dbReference type="AlphaFoldDB" id="A0A8K0X4N2"/>
<protein>
    <recommendedName>
        <fullName evidence="6">FAD-binding PCMH-type domain-containing protein</fullName>
    </recommendedName>
</protein>
<sequence length="509" mass="55105">MVLNATHARTVTLLLGITALALALPQTTPGSVFAKSKPCRLLEDAGFNEQLYYEGDKGYTETITSYYSGASWEYRPQCILKPRSTEEVSLAVETLNGNKVGTCWYVAVRGGGHNNFPASTTNSGVTIDMVNLNLIDLNDDESIVSVGAGNRWGKVYSYLEPRGLMVAGGREATVGIAGLLLGGGYSWYSGEVGFAADNVAAYEVVLADGSVVKATPTEHADLFKALKGGGPNFGIVTKFELRTFPARNLYGGIVILDYSHRHTLMQTFNDMIIGNSNDNPSDQGFMSLSWNPSQGHNLAFIPANIDGISNSTAQAGLAQLNPYIDMRGTMPVTGIAAQIAGPYGRHQMWHTLTYHSTADMGRKVIESFETLVEDLKASGVEGDVSLVYLFTPFPTLFSSRGIGKNVFGLEKSHTEDSIVFCIQATTPDGSLTELLKEKVAAAGDDIDAYAKATRQDTPWRFMNYAGPHQNPIATYGEENVRFLKEVAAKYDPGEFFQHGVPGGWKLKDV</sequence>
<dbReference type="Pfam" id="PF01565">
    <property type="entry name" value="FAD_binding_4"/>
    <property type="match status" value="1"/>
</dbReference>
<dbReference type="InterPro" id="IPR016169">
    <property type="entry name" value="FAD-bd_PCMH_sub2"/>
</dbReference>
<dbReference type="InterPro" id="IPR050416">
    <property type="entry name" value="FAD-linked_Oxidoreductase"/>
</dbReference>
<name>A0A8K0X4N2_9PEZI</name>
<evidence type="ECO:0000256" key="4">
    <source>
        <dbReference type="ARBA" id="ARBA00023002"/>
    </source>
</evidence>
<proteinExistence type="inferred from homology"/>
<comment type="similarity">
    <text evidence="1">Belongs to the oxygen-dependent FAD-linked oxidoreductase family.</text>
</comment>
<evidence type="ECO:0000313" key="7">
    <source>
        <dbReference type="EMBL" id="KAH7366973.1"/>
    </source>
</evidence>
<dbReference type="PROSITE" id="PS51387">
    <property type="entry name" value="FAD_PCMH"/>
    <property type="match status" value="1"/>
</dbReference>
<keyword evidence="5" id="KW-0732">Signal</keyword>
<accession>A0A8K0X4N2</accession>
<gene>
    <name evidence="7" type="ORF">B0T11DRAFT_348141</name>
</gene>
<keyword evidence="3" id="KW-0274">FAD</keyword>
<feature type="domain" description="FAD-binding PCMH-type" evidence="6">
    <location>
        <begin position="72"/>
        <end position="246"/>
    </location>
</feature>
<evidence type="ECO:0000256" key="1">
    <source>
        <dbReference type="ARBA" id="ARBA00005466"/>
    </source>
</evidence>
<evidence type="ECO:0000256" key="2">
    <source>
        <dbReference type="ARBA" id="ARBA00022630"/>
    </source>
</evidence>
<evidence type="ECO:0000256" key="3">
    <source>
        <dbReference type="ARBA" id="ARBA00022827"/>
    </source>
</evidence>
<evidence type="ECO:0000259" key="6">
    <source>
        <dbReference type="PROSITE" id="PS51387"/>
    </source>
</evidence>
<dbReference type="SUPFAM" id="SSF56176">
    <property type="entry name" value="FAD-binding/transporter-associated domain-like"/>
    <property type="match status" value="1"/>
</dbReference>
<dbReference type="InterPro" id="IPR036318">
    <property type="entry name" value="FAD-bd_PCMH-like_sf"/>
</dbReference>
<feature type="chain" id="PRO_5035448365" description="FAD-binding PCMH-type domain-containing protein" evidence="5">
    <location>
        <begin position="24"/>
        <end position="509"/>
    </location>
</feature>
<dbReference type="PANTHER" id="PTHR42973">
    <property type="entry name" value="BINDING OXIDOREDUCTASE, PUTATIVE (AFU_ORTHOLOGUE AFUA_1G17690)-RELATED"/>
    <property type="match status" value="1"/>
</dbReference>
<dbReference type="EMBL" id="JAGPXD010000002">
    <property type="protein sequence ID" value="KAH7366973.1"/>
    <property type="molecule type" value="Genomic_DNA"/>
</dbReference>
<dbReference type="PANTHER" id="PTHR42973:SF53">
    <property type="entry name" value="FAD-BINDING PCMH-TYPE DOMAIN-CONTAINING PROTEIN-RELATED"/>
    <property type="match status" value="1"/>
</dbReference>
<evidence type="ECO:0000313" key="8">
    <source>
        <dbReference type="Proteomes" id="UP000813385"/>
    </source>
</evidence>
<keyword evidence="4" id="KW-0560">Oxidoreductase</keyword>
<keyword evidence="8" id="KW-1185">Reference proteome</keyword>
<feature type="signal peptide" evidence="5">
    <location>
        <begin position="1"/>
        <end position="23"/>
    </location>
</feature>
<dbReference type="GO" id="GO:0016491">
    <property type="term" value="F:oxidoreductase activity"/>
    <property type="evidence" value="ECO:0007669"/>
    <property type="project" value="UniProtKB-KW"/>
</dbReference>
<dbReference type="Gene3D" id="3.30.465.10">
    <property type="match status" value="1"/>
</dbReference>
<organism evidence="7 8">
    <name type="scientific">Plectosphaerella cucumerina</name>
    <dbReference type="NCBI Taxonomy" id="40658"/>
    <lineage>
        <taxon>Eukaryota</taxon>
        <taxon>Fungi</taxon>
        <taxon>Dikarya</taxon>
        <taxon>Ascomycota</taxon>
        <taxon>Pezizomycotina</taxon>
        <taxon>Sordariomycetes</taxon>
        <taxon>Hypocreomycetidae</taxon>
        <taxon>Glomerellales</taxon>
        <taxon>Plectosphaerellaceae</taxon>
        <taxon>Plectosphaerella</taxon>
    </lineage>
</organism>
<comment type="caution">
    <text evidence="7">The sequence shown here is derived from an EMBL/GenBank/DDBJ whole genome shotgun (WGS) entry which is preliminary data.</text>
</comment>
<evidence type="ECO:0000256" key="5">
    <source>
        <dbReference type="SAM" id="SignalP"/>
    </source>
</evidence>
<dbReference type="InterPro" id="IPR006094">
    <property type="entry name" value="Oxid_FAD_bind_N"/>
</dbReference>
<dbReference type="OrthoDB" id="2151789at2759"/>
<dbReference type="GO" id="GO:0071949">
    <property type="term" value="F:FAD binding"/>
    <property type="evidence" value="ECO:0007669"/>
    <property type="project" value="InterPro"/>
</dbReference>